<dbReference type="Proteomes" id="UP001596002">
    <property type="component" value="Unassembled WGS sequence"/>
</dbReference>
<evidence type="ECO:0000256" key="1">
    <source>
        <dbReference type="SAM" id="MobiDB-lite"/>
    </source>
</evidence>
<feature type="compositionally biased region" description="Polar residues" evidence="1">
    <location>
        <begin position="1"/>
        <end position="20"/>
    </location>
</feature>
<proteinExistence type="predicted"/>
<keyword evidence="3" id="KW-1185">Reference proteome</keyword>
<name>A0ABV9PZS7_9BACL</name>
<reference evidence="3" key="1">
    <citation type="journal article" date="2019" name="Int. J. Syst. Evol. Microbiol.">
        <title>The Global Catalogue of Microorganisms (GCM) 10K type strain sequencing project: providing services to taxonomists for standard genome sequencing and annotation.</title>
        <authorList>
            <consortium name="The Broad Institute Genomics Platform"/>
            <consortium name="The Broad Institute Genome Sequencing Center for Infectious Disease"/>
            <person name="Wu L."/>
            <person name="Ma J."/>
        </authorList>
    </citation>
    <scope>NUCLEOTIDE SEQUENCE [LARGE SCALE GENOMIC DNA]</scope>
    <source>
        <strain evidence="3">WYCCWR 12678</strain>
    </source>
</reference>
<protein>
    <submittedName>
        <fullName evidence="2">Uncharacterized protein</fullName>
    </submittedName>
</protein>
<evidence type="ECO:0000313" key="3">
    <source>
        <dbReference type="Proteomes" id="UP001596002"/>
    </source>
</evidence>
<feature type="region of interest" description="Disordered" evidence="1">
    <location>
        <begin position="1"/>
        <end position="60"/>
    </location>
</feature>
<evidence type="ECO:0000313" key="2">
    <source>
        <dbReference type="EMBL" id="MFC4767148.1"/>
    </source>
</evidence>
<sequence>MTSQSGKNGTFLSPSSLPKESQTKEKKYPTSQKEYEKLMSHDSYRRVKGRIRQQRWESRQ</sequence>
<gene>
    <name evidence="2" type="ORF">ACFO8Q_07195</name>
</gene>
<feature type="compositionally biased region" description="Basic and acidic residues" evidence="1">
    <location>
        <begin position="21"/>
        <end position="45"/>
    </location>
</feature>
<dbReference type="EMBL" id="JBHSHC010000050">
    <property type="protein sequence ID" value="MFC4767148.1"/>
    <property type="molecule type" value="Genomic_DNA"/>
</dbReference>
<accession>A0ABV9PZS7</accession>
<organism evidence="2 3">
    <name type="scientific">Effusibacillus consociatus</name>
    <dbReference type="NCBI Taxonomy" id="1117041"/>
    <lineage>
        <taxon>Bacteria</taxon>
        <taxon>Bacillati</taxon>
        <taxon>Bacillota</taxon>
        <taxon>Bacilli</taxon>
        <taxon>Bacillales</taxon>
        <taxon>Alicyclobacillaceae</taxon>
        <taxon>Effusibacillus</taxon>
    </lineage>
</organism>
<comment type="caution">
    <text evidence="2">The sequence shown here is derived from an EMBL/GenBank/DDBJ whole genome shotgun (WGS) entry which is preliminary data.</text>
</comment>